<dbReference type="Proteomes" id="UP000740883">
    <property type="component" value="Unassembled WGS sequence"/>
</dbReference>
<reference evidence="14 15" key="1">
    <citation type="journal article" date="2020" name="Genome Biol. Evol.">
        <title>Comparative genomics of strictly vertically transmitted, feminizing microsporidia endosymbionts of amphipod crustaceans.</title>
        <authorList>
            <person name="Cormier A."/>
            <person name="Chebbi M.A."/>
            <person name="Giraud I."/>
            <person name="Wattier R."/>
            <person name="Teixeira M."/>
            <person name="Gilbert C."/>
            <person name="Rigaud T."/>
            <person name="Cordaux R."/>
        </authorList>
    </citation>
    <scope>NUCLEOTIDE SEQUENCE [LARGE SCALE GENOMIC DNA]</scope>
    <source>
        <strain evidence="14 15">Ou3-Ou53</strain>
    </source>
</reference>
<name>A0A9P6GZA0_9MICR</name>
<dbReference type="SMART" id="SM00090">
    <property type="entry name" value="RIO"/>
    <property type="match status" value="1"/>
</dbReference>
<evidence type="ECO:0000256" key="2">
    <source>
        <dbReference type="ARBA" id="ARBA00009196"/>
    </source>
</evidence>
<dbReference type="PANTHER" id="PTHR45852">
    <property type="entry name" value="SER/THR-PROTEIN KINASE RIO2"/>
    <property type="match status" value="1"/>
</dbReference>
<evidence type="ECO:0000256" key="7">
    <source>
        <dbReference type="ARBA" id="ARBA00022741"/>
    </source>
</evidence>
<evidence type="ECO:0000313" key="15">
    <source>
        <dbReference type="Proteomes" id="UP000740883"/>
    </source>
</evidence>
<dbReference type="OrthoDB" id="10258631at2759"/>
<evidence type="ECO:0000313" key="14">
    <source>
        <dbReference type="EMBL" id="KAF9763881.1"/>
    </source>
</evidence>
<feature type="domain" description="RIO kinase" evidence="13">
    <location>
        <begin position="60"/>
        <end position="276"/>
    </location>
</feature>
<keyword evidence="10" id="KW-0460">Magnesium</keyword>
<dbReference type="AlphaFoldDB" id="A0A9P6GZA0"/>
<keyword evidence="8 14" id="KW-0418">Kinase</keyword>
<dbReference type="InterPro" id="IPR015285">
    <property type="entry name" value="RIO2_wHTH_N"/>
</dbReference>
<evidence type="ECO:0000256" key="4">
    <source>
        <dbReference type="ARBA" id="ARBA00022527"/>
    </source>
</evidence>
<comment type="similarity">
    <text evidence="2">Belongs to the protein kinase superfamily. RIO-type Ser/Thr kinase family.</text>
</comment>
<dbReference type="InterPro" id="IPR011009">
    <property type="entry name" value="Kinase-like_dom_sf"/>
</dbReference>
<dbReference type="InterPro" id="IPR036388">
    <property type="entry name" value="WH-like_DNA-bd_sf"/>
</dbReference>
<dbReference type="CDD" id="cd05144">
    <property type="entry name" value="RIO2_C"/>
    <property type="match status" value="1"/>
</dbReference>
<evidence type="ECO:0000256" key="3">
    <source>
        <dbReference type="ARBA" id="ARBA00012513"/>
    </source>
</evidence>
<evidence type="ECO:0000256" key="10">
    <source>
        <dbReference type="ARBA" id="ARBA00022842"/>
    </source>
</evidence>
<dbReference type="Pfam" id="PF01163">
    <property type="entry name" value="RIO1"/>
    <property type="match status" value="1"/>
</dbReference>
<dbReference type="EC" id="2.7.11.1" evidence="3"/>
<dbReference type="EMBL" id="SBJO01000050">
    <property type="protein sequence ID" value="KAF9763881.1"/>
    <property type="molecule type" value="Genomic_DNA"/>
</dbReference>
<dbReference type="InterPro" id="IPR018935">
    <property type="entry name" value="RIO_kinase_CS"/>
</dbReference>
<dbReference type="Gene3D" id="1.10.510.10">
    <property type="entry name" value="Transferase(Phosphotransferase) domain 1"/>
    <property type="match status" value="1"/>
</dbReference>
<dbReference type="PANTHER" id="PTHR45852:SF1">
    <property type="entry name" value="SERINE_THREONINE-PROTEIN KINASE RIO2"/>
    <property type="match status" value="1"/>
</dbReference>
<evidence type="ECO:0000256" key="6">
    <source>
        <dbReference type="ARBA" id="ARBA00022723"/>
    </source>
</evidence>
<keyword evidence="9" id="KW-0067">ATP-binding</keyword>
<evidence type="ECO:0000256" key="12">
    <source>
        <dbReference type="ARBA" id="ARBA00048679"/>
    </source>
</evidence>
<dbReference type="GO" id="GO:0030688">
    <property type="term" value="C:preribosome, small subunit precursor"/>
    <property type="evidence" value="ECO:0007669"/>
    <property type="project" value="TreeGrafter"/>
</dbReference>
<organism evidence="14 15">
    <name type="scientific">Nosema granulosis</name>
    <dbReference type="NCBI Taxonomy" id="83296"/>
    <lineage>
        <taxon>Eukaryota</taxon>
        <taxon>Fungi</taxon>
        <taxon>Fungi incertae sedis</taxon>
        <taxon>Microsporidia</taxon>
        <taxon>Nosematidae</taxon>
        <taxon>Nosema</taxon>
    </lineage>
</organism>
<keyword evidence="4" id="KW-0723">Serine/threonine-protein kinase</keyword>
<keyword evidence="6" id="KW-0479">Metal-binding</keyword>
<comment type="catalytic activity">
    <reaction evidence="11">
        <text>L-threonyl-[protein] + ATP = O-phospho-L-threonyl-[protein] + ADP + H(+)</text>
        <dbReference type="Rhea" id="RHEA:46608"/>
        <dbReference type="Rhea" id="RHEA-COMP:11060"/>
        <dbReference type="Rhea" id="RHEA-COMP:11605"/>
        <dbReference type="ChEBI" id="CHEBI:15378"/>
        <dbReference type="ChEBI" id="CHEBI:30013"/>
        <dbReference type="ChEBI" id="CHEBI:30616"/>
        <dbReference type="ChEBI" id="CHEBI:61977"/>
        <dbReference type="ChEBI" id="CHEBI:456216"/>
        <dbReference type="EC" id="2.7.11.1"/>
    </reaction>
</comment>
<dbReference type="GO" id="GO:0005524">
    <property type="term" value="F:ATP binding"/>
    <property type="evidence" value="ECO:0007669"/>
    <property type="project" value="UniProtKB-KW"/>
</dbReference>
<comment type="catalytic activity">
    <reaction evidence="12">
        <text>L-seryl-[protein] + ATP = O-phospho-L-seryl-[protein] + ADP + H(+)</text>
        <dbReference type="Rhea" id="RHEA:17989"/>
        <dbReference type="Rhea" id="RHEA-COMP:9863"/>
        <dbReference type="Rhea" id="RHEA-COMP:11604"/>
        <dbReference type="ChEBI" id="CHEBI:15378"/>
        <dbReference type="ChEBI" id="CHEBI:29999"/>
        <dbReference type="ChEBI" id="CHEBI:30616"/>
        <dbReference type="ChEBI" id="CHEBI:83421"/>
        <dbReference type="ChEBI" id="CHEBI:456216"/>
        <dbReference type="EC" id="2.7.11.1"/>
    </reaction>
</comment>
<evidence type="ECO:0000256" key="11">
    <source>
        <dbReference type="ARBA" id="ARBA00047899"/>
    </source>
</evidence>
<evidence type="ECO:0000256" key="5">
    <source>
        <dbReference type="ARBA" id="ARBA00022679"/>
    </source>
</evidence>
<dbReference type="InterPro" id="IPR030484">
    <property type="entry name" value="Rio2"/>
</dbReference>
<accession>A0A9P6GZA0</accession>
<comment type="cofactor">
    <cofactor evidence="1">
        <name>Mg(2+)</name>
        <dbReference type="ChEBI" id="CHEBI:18420"/>
    </cofactor>
</comment>
<keyword evidence="15" id="KW-1185">Reference proteome</keyword>
<dbReference type="SUPFAM" id="SSF56112">
    <property type="entry name" value="Protein kinase-like (PK-like)"/>
    <property type="match status" value="1"/>
</dbReference>
<evidence type="ECO:0000256" key="8">
    <source>
        <dbReference type="ARBA" id="ARBA00022777"/>
    </source>
</evidence>
<dbReference type="InterPro" id="IPR036390">
    <property type="entry name" value="WH_DNA-bd_sf"/>
</dbReference>
<proteinExistence type="inferred from homology"/>
<dbReference type="PROSITE" id="PS01245">
    <property type="entry name" value="RIO1"/>
    <property type="match status" value="1"/>
</dbReference>
<evidence type="ECO:0000259" key="13">
    <source>
        <dbReference type="SMART" id="SM00090"/>
    </source>
</evidence>
<dbReference type="Gene3D" id="3.30.200.20">
    <property type="entry name" value="Phosphorylase Kinase, domain 1"/>
    <property type="match status" value="1"/>
</dbReference>
<evidence type="ECO:0000256" key="1">
    <source>
        <dbReference type="ARBA" id="ARBA00001946"/>
    </source>
</evidence>
<sequence>MILISDGVWSISKTHLKILECIEDFMAHNKQPTVDQINAKTKIQCINNYIRDLCKLKFIRMEEGTARLTISGFDCIAINALRKKGLEKMGSKINIGKESDIYYGVYAGREVILKFHRLGRTSFKSVKNNRDYTKGKTDWFRLNKISCKREVEYYKLFQHMDIPKYYDYSRHVIVLELLDYKTLYTVKVDNPEIIFNKMIDFIKEMWIEGYVHGDFNEFNVMVKDQDIKVIDFPQCVKKTHKMALEYLKRDFQCVETFFEKKHGIVPQSNVFEEFISNQ</sequence>
<dbReference type="GO" id="GO:0030490">
    <property type="term" value="P:maturation of SSU-rRNA"/>
    <property type="evidence" value="ECO:0007669"/>
    <property type="project" value="TreeGrafter"/>
</dbReference>
<gene>
    <name evidence="14" type="primary">rio2</name>
    <name evidence="14" type="ORF">NGRA_0983</name>
</gene>
<dbReference type="GO" id="GO:0005829">
    <property type="term" value="C:cytosol"/>
    <property type="evidence" value="ECO:0007669"/>
    <property type="project" value="TreeGrafter"/>
</dbReference>
<keyword evidence="7" id="KW-0547">Nucleotide-binding</keyword>
<dbReference type="GO" id="GO:0004674">
    <property type="term" value="F:protein serine/threonine kinase activity"/>
    <property type="evidence" value="ECO:0007669"/>
    <property type="project" value="UniProtKB-KW"/>
</dbReference>
<keyword evidence="5" id="KW-0808">Transferase</keyword>
<evidence type="ECO:0000256" key="9">
    <source>
        <dbReference type="ARBA" id="ARBA00022840"/>
    </source>
</evidence>
<dbReference type="Pfam" id="PF09202">
    <property type="entry name" value="Rio2_N"/>
    <property type="match status" value="1"/>
</dbReference>
<protein>
    <recommendedName>
        <fullName evidence="3">non-specific serine/threonine protein kinase</fullName>
        <ecNumber evidence="3">2.7.11.1</ecNumber>
    </recommendedName>
</protein>
<comment type="caution">
    <text evidence="14">The sequence shown here is derived from an EMBL/GenBank/DDBJ whole genome shotgun (WGS) entry which is preliminary data.</text>
</comment>
<dbReference type="Gene3D" id="1.10.10.10">
    <property type="entry name" value="Winged helix-like DNA-binding domain superfamily/Winged helix DNA-binding domain"/>
    <property type="match status" value="1"/>
</dbReference>
<dbReference type="SUPFAM" id="SSF46785">
    <property type="entry name" value="Winged helix' DNA-binding domain"/>
    <property type="match status" value="1"/>
</dbReference>
<dbReference type="InterPro" id="IPR018934">
    <property type="entry name" value="RIO_dom"/>
</dbReference>
<dbReference type="GO" id="GO:0046872">
    <property type="term" value="F:metal ion binding"/>
    <property type="evidence" value="ECO:0007669"/>
    <property type="project" value="UniProtKB-KW"/>
</dbReference>
<dbReference type="InterPro" id="IPR000687">
    <property type="entry name" value="RIO_kinase"/>
</dbReference>